<keyword evidence="2" id="KW-0812">Transmembrane</keyword>
<proteinExistence type="predicted"/>
<evidence type="ECO:0000256" key="2">
    <source>
        <dbReference type="SAM" id="Phobius"/>
    </source>
</evidence>
<dbReference type="RefSeq" id="WP_345393507.1">
    <property type="nucleotide sequence ID" value="NZ_BAABLA010000019.1"/>
</dbReference>
<organism evidence="4 5">
    <name type="scientific">Haloechinothrix salitolerans</name>
    <dbReference type="NCBI Taxonomy" id="926830"/>
    <lineage>
        <taxon>Bacteria</taxon>
        <taxon>Bacillati</taxon>
        <taxon>Actinomycetota</taxon>
        <taxon>Actinomycetes</taxon>
        <taxon>Pseudonocardiales</taxon>
        <taxon>Pseudonocardiaceae</taxon>
        <taxon>Haloechinothrix</taxon>
    </lineage>
</organism>
<protein>
    <submittedName>
        <fullName evidence="4">MlaD family protein</fullName>
    </submittedName>
</protein>
<feature type="transmembrane region" description="Helical" evidence="2">
    <location>
        <begin position="12"/>
        <end position="30"/>
    </location>
</feature>
<sequence>MTSLSRLPARLLTVFAFILVTVLGFGYMWVQSGGSLPGITKSDYRVVFYAKDIKNLENSGDVRMAGVRVGSVADRTNTPQGARVVLDLSREVAPLHEGATIRVGMKSVVGMSQVDIDDGDGAELPSGSTLPAKAVEPAVDIDEVIATLDPETRKALSGTLRSLGTATRGSKDNISKLLSGMGHLGREGHVALDALAAQTDDLKALTRQASTIMRALDTGRGRIANVVRNTQRITRATSGQREALESTMRAMPALLDNAKTATADLSELSQSLAPVAEDLTNAAPALNKALLQLPAVSRDLRDLLPSLDSALDAAPATLERVPAVGADARALIPEARALLKDVNPMLAYLKPYGTDIGAFFPNFGSSFDLLMDNGVRAVRLTPIFNQGSLRNIPFTALSELDPTTWANPYPKPGSAASPEPFTGKYPRVERGDG</sequence>
<reference evidence="5" key="1">
    <citation type="journal article" date="2019" name="Int. J. Syst. Evol. Microbiol.">
        <title>The Global Catalogue of Microorganisms (GCM) 10K type strain sequencing project: providing services to taxonomists for standard genome sequencing and annotation.</title>
        <authorList>
            <consortium name="The Broad Institute Genomics Platform"/>
            <consortium name="The Broad Institute Genome Sequencing Center for Infectious Disease"/>
            <person name="Wu L."/>
            <person name="Ma J."/>
        </authorList>
    </citation>
    <scope>NUCLEOTIDE SEQUENCE [LARGE SCALE GENOMIC DNA]</scope>
    <source>
        <strain evidence="5">KCTC 32255</strain>
    </source>
</reference>
<accession>A0ABW2C2V2</accession>
<feature type="domain" description="Mce/MlaD" evidence="3">
    <location>
        <begin position="44"/>
        <end position="119"/>
    </location>
</feature>
<evidence type="ECO:0000256" key="1">
    <source>
        <dbReference type="SAM" id="MobiDB-lite"/>
    </source>
</evidence>
<evidence type="ECO:0000259" key="3">
    <source>
        <dbReference type="Pfam" id="PF02470"/>
    </source>
</evidence>
<keyword evidence="2" id="KW-0472">Membrane</keyword>
<evidence type="ECO:0000313" key="4">
    <source>
        <dbReference type="EMBL" id="MFC6869104.1"/>
    </source>
</evidence>
<dbReference type="InterPro" id="IPR003399">
    <property type="entry name" value="Mce/MlaD"/>
</dbReference>
<keyword evidence="2" id="KW-1133">Transmembrane helix</keyword>
<dbReference type="Proteomes" id="UP001596337">
    <property type="component" value="Unassembled WGS sequence"/>
</dbReference>
<dbReference type="SUPFAM" id="SSF58104">
    <property type="entry name" value="Methyl-accepting chemotaxis protein (MCP) signaling domain"/>
    <property type="match status" value="1"/>
</dbReference>
<dbReference type="InterPro" id="IPR052336">
    <property type="entry name" value="MlaD_Phospholipid_Transporter"/>
</dbReference>
<evidence type="ECO:0000313" key="5">
    <source>
        <dbReference type="Proteomes" id="UP001596337"/>
    </source>
</evidence>
<dbReference type="PANTHER" id="PTHR33371:SF4">
    <property type="entry name" value="INTERMEMBRANE PHOSPHOLIPID TRANSPORT SYSTEM BINDING PROTEIN MLAD"/>
    <property type="match status" value="1"/>
</dbReference>
<name>A0ABW2C2V2_9PSEU</name>
<feature type="region of interest" description="Disordered" evidence="1">
    <location>
        <begin position="408"/>
        <end position="433"/>
    </location>
</feature>
<gene>
    <name evidence="4" type="ORF">ACFQGD_18320</name>
</gene>
<comment type="caution">
    <text evidence="4">The sequence shown here is derived from an EMBL/GenBank/DDBJ whole genome shotgun (WGS) entry which is preliminary data.</text>
</comment>
<dbReference type="EMBL" id="JBHSXX010000001">
    <property type="protein sequence ID" value="MFC6869104.1"/>
    <property type="molecule type" value="Genomic_DNA"/>
</dbReference>
<dbReference type="PANTHER" id="PTHR33371">
    <property type="entry name" value="INTERMEMBRANE PHOSPHOLIPID TRANSPORT SYSTEM BINDING PROTEIN MLAD-RELATED"/>
    <property type="match status" value="1"/>
</dbReference>
<dbReference type="Pfam" id="PF02470">
    <property type="entry name" value="MlaD"/>
    <property type="match status" value="1"/>
</dbReference>
<keyword evidence="5" id="KW-1185">Reference proteome</keyword>